<protein>
    <submittedName>
        <fullName evidence="5">Zinc-binding dehydrogenase</fullName>
    </submittedName>
</protein>
<comment type="caution">
    <text evidence="5">The sequence shown here is derived from an EMBL/GenBank/DDBJ whole genome shotgun (WGS) entry which is preliminary data.</text>
</comment>
<feature type="domain" description="Alcohol dehydrogenase-like N-terminal" evidence="4">
    <location>
        <begin position="37"/>
        <end position="154"/>
    </location>
</feature>
<name>A0A558AL22_9PSEU</name>
<dbReference type="OrthoDB" id="9797931at2"/>
<evidence type="ECO:0000259" key="4">
    <source>
        <dbReference type="Pfam" id="PF08240"/>
    </source>
</evidence>
<dbReference type="Pfam" id="PF00107">
    <property type="entry name" value="ADH_zinc_N"/>
    <property type="match status" value="1"/>
</dbReference>
<gene>
    <name evidence="5" type="ORF">FNH06_03855</name>
</gene>
<dbReference type="GO" id="GO:0016491">
    <property type="term" value="F:oxidoreductase activity"/>
    <property type="evidence" value="ECO:0007669"/>
    <property type="project" value="UniProtKB-KW"/>
</dbReference>
<feature type="domain" description="Alcohol dehydrogenase-like C-terminal" evidence="3">
    <location>
        <begin position="196"/>
        <end position="326"/>
    </location>
</feature>
<dbReference type="Pfam" id="PF08240">
    <property type="entry name" value="ADH_N"/>
    <property type="match status" value="1"/>
</dbReference>
<evidence type="ECO:0000313" key="6">
    <source>
        <dbReference type="Proteomes" id="UP000318578"/>
    </source>
</evidence>
<dbReference type="PANTHER" id="PTHR43401">
    <property type="entry name" value="L-THREONINE 3-DEHYDROGENASE"/>
    <property type="match status" value="1"/>
</dbReference>
<accession>A0A558AL22</accession>
<evidence type="ECO:0000256" key="1">
    <source>
        <dbReference type="ARBA" id="ARBA00001947"/>
    </source>
</evidence>
<proteinExistence type="predicted"/>
<keyword evidence="6" id="KW-1185">Reference proteome</keyword>
<dbReference type="InterPro" id="IPR011032">
    <property type="entry name" value="GroES-like_sf"/>
</dbReference>
<dbReference type="SUPFAM" id="SSF50129">
    <property type="entry name" value="GroES-like"/>
    <property type="match status" value="1"/>
</dbReference>
<reference evidence="5 6" key="1">
    <citation type="submission" date="2019-07" db="EMBL/GenBank/DDBJ databases">
        <title>New species of Amycolatopsis and Streptomyces.</title>
        <authorList>
            <person name="Duangmal K."/>
            <person name="Teo W.F.A."/>
            <person name="Lipun K."/>
        </authorList>
    </citation>
    <scope>NUCLEOTIDE SEQUENCE [LARGE SCALE GENOMIC DNA]</scope>
    <source>
        <strain evidence="5 6">JCM 30562</strain>
    </source>
</reference>
<evidence type="ECO:0000256" key="2">
    <source>
        <dbReference type="ARBA" id="ARBA00023002"/>
    </source>
</evidence>
<dbReference type="InterPro" id="IPR050129">
    <property type="entry name" value="Zn_alcohol_dh"/>
</dbReference>
<comment type="cofactor">
    <cofactor evidence="1">
        <name>Zn(2+)</name>
        <dbReference type="ChEBI" id="CHEBI:29105"/>
    </cofactor>
</comment>
<dbReference type="InterPro" id="IPR036291">
    <property type="entry name" value="NAD(P)-bd_dom_sf"/>
</dbReference>
<dbReference type="InterPro" id="IPR013149">
    <property type="entry name" value="ADH-like_C"/>
</dbReference>
<dbReference type="RefSeq" id="WP_144633656.1">
    <property type="nucleotide sequence ID" value="NZ_BNAX01000020.1"/>
</dbReference>
<dbReference type="Proteomes" id="UP000318578">
    <property type="component" value="Unassembled WGS sequence"/>
</dbReference>
<dbReference type="Gene3D" id="3.90.180.10">
    <property type="entry name" value="Medium-chain alcohol dehydrogenases, catalytic domain"/>
    <property type="match status" value="1"/>
</dbReference>
<dbReference type="PANTHER" id="PTHR43401:SF2">
    <property type="entry name" value="L-THREONINE 3-DEHYDROGENASE"/>
    <property type="match status" value="1"/>
</dbReference>
<organism evidence="5 6">
    <name type="scientific">Amycolatopsis acidiphila</name>
    <dbReference type="NCBI Taxonomy" id="715473"/>
    <lineage>
        <taxon>Bacteria</taxon>
        <taxon>Bacillati</taxon>
        <taxon>Actinomycetota</taxon>
        <taxon>Actinomycetes</taxon>
        <taxon>Pseudonocardiales</taxon>
        <taxon>Pseudonocardiaceae</taxon>
        <taxon>Amycolatopsis</taxon>
    </lineage>
</organism>
<sequence length="372" mass="38373">MTALVPDSAWASLALPDGTAELRRFPMREAPADAGWLRVTASGICGTDVRLCADGLPEPTVLGHHVVGELATAGPLAQRRWGLVPGDHVVVEEYLPCGHCETCASGWYRLCPATDLWSGGRRIGTVPASVEPGLSGGNAEYLYLPANAVVHKLPPELPWSLAAWTLPLANALDWLLEAAALVAGERVVVLGPGYHGLAAAAAAKQAGAAAVVVCGRPSDGKRLELAANLGCETVVLSGGAGPVSAIRAALGGHSADVVLDAGASDPDTIRWSLTLLGFRGRLVLTSPKEPATAAVDTGLLTRRMLTFRAVRGRSPRWITRAIELLASGKSGLDHVPTAEIGLAEVGDMLARLAAGTGPSTPHVVVCPGTVRA</sequence>
<dbReference type="AlphaFoldDB" id="A0A558AL22"/>
<evidence type="ECO:0000313" key="5">
    <source>
        <dbReference type="EMBL" id="TVT24967.1"/>
    </source>
</evidence>
<keyword evidence="2" id="KW-0560">Oxidoreductase</keyword>
<evidence type="ECO:0000259" key="3">
    <source>
        <dbReference type="Pfam" id="PF00107"/>
    </source>
</evidence>
<dbReference type="SUPFAM" id="SSF51735">
    <property type="entry name" value="NAD(P)-binding Rossmann-fold domains"/>
    <property type="match status" value="1"/>
</dbReference>
<dbReference type="InterPro" id="IPR013154">
    <property type="entry name" value="ADH-like_N"/>
</dbReference>
<dbReference type="EMBL" id="VJZA01000004">
    <property type="protein sequence ID" value="TVT24967.1"/>
    <property type="molecule type" value="Genomic_DNA"/>
</dbReference>